<evidence type="ECO:0000256" key="1">
    <source>
        <dbReference type="ARBA" id="ARBA00004651"/>
    </source>
</evidence>
<dbReference type="InterPro" id="IPR002549">
    <property type="entry name" value="AI-2E-like"/>
</dbReference>
<evidence type="ECO:0000256" key="7">
    <source>
        <dbReference type="ARBA" id="ARBA00023136"/>
    </source>
</evidence>
<reference evidence="11" key="1">
    <citation type="journal article" date="2019" name="Int. J. Syst. Evol. Microbiol.">
        <title>The Global Catalogue of Microorganisms (GCM) 10K type strain sequencing project: providing services to taxonomists for standard genome sequencing and annotation.</title>
        <authorList>
            <consortium name="The Broad Institute Genomics Platform"/>
            <consortium name="The Broad Institute Genome Sequencing Center for Infectious Disease"/>
            <person name="Wu L."/>
            <person name="Ma J."/>
        </authorList>
    </citation>
    <scope>NUCLEOTIDE SEQUENCE [LARGE SCALE GENOMIC DNA]</scope>
    <source>
        <strain evidence="11">CGMCC 4.7289</strain>
    </source>
</reference>
<keyword evidence="5 9" id="KW-0812">Transmembrane</keyword>
<evidence type="ECO:0000256" key="6">
    <source>
        <dbReference type="ARBA" id="ARBA00022989"/>
    </source>
</evidence>
<comment type="subcellular location">
    <subcellularLocation>
        <location evidence="1">Cell membrane</location>
        <topology evidence="1">Multi-pass membrane protein</topology>
    </subcellularLocation>
</comment>
<feature type="transmembrane region" description="Helical" evidence="9">
    <location>
        <begin position="312"/>
        <end position="339"/>
    </location>
</feature>
<keyword evidence="3" id="KW-0813">Transport</keyword>
<dbReference type="Proteomes" id="UP001595816">
    <property type="component" value="Unassembled WGS sequence"/>
</dbReference>
<dbReference type="RefSeq" id="WP_253763493.1">
    <property type="nucleotide sequence ID" value="NZ_JAMZDZ010000001.1"/>
</dbReference>
<evidence type="ECO:0000256" key="9">
    <source>
        <dbReference type="SAM" id="Phobius"/>
    </source>
</evidence>
<proteinExistence type="inferred from homology"/>
<accession>A0ABV8LLU5</accession>
<feature type="transmembrane region" description="Helical" evidence="9">
    <location>
        <begin position="263"/>
        <end position="291"/>
    </location>
</feature>
<feature type="transmembrane region" description="Helical" evidence="9">
    <location>
        <begin position="220"/>
        <end position="243"/>
    </location>
</feature>
<organism evidence="10 11">
    <name type="scientific">Hamadaea flava</name>
    <dbReference type="NCBI Taxonomy" id="1742688"/>
    <lineage>
        <taxon>Bacteria</taxon>
        <taxon>Bacillati</taxon>
        <taxon>Actinomycetota</taxon>
        <taxon>Actinomycetes</taxon>
        <taxon>Micromonosporales</taxon>
        <taxon>Micromonosporaceae</taxon>
        <taxon>Hamadaea</taxon>
    </lineage>
</organism>
<comment type="caution">
    <text evidence="10">The sequence shown here is derived from an EMBL/GenBank/DDBJ whole genome shotgun (WGS) entry which is preliminary data.</text>
</comment>
<evidence type="ECO:0000256" key="2">
    <source>
        <dbReference type="ARBA" id="ARBA00009773"/>
    </source>
</evidence>
<protein>
    <submittedName>
        <fullName evidence="10">AI-2E family transporter</fullName>
    </submittedName>
</protein>
<evidence type="ECO:0000256" key="5">
    <source>
        <dbReference type="ARBA" id="ARBA00022692"/>
    </source>
</evidence>
<evidence type="ECO:0000256" key="8">
    <source>
        <dbReference type="SAM" id="MobiDB-lite"/>
    </source>
</evidence>
<evidence type="ECO:0000256" key="3">
    <source>
        <dbReference type="ARBA" id="ARBA00022448"/>
    </source>
</evidence>
<evidence type="ECO:0000256" key="4">
    <source>
        <dbReference type="ARBA" id="ARBA00022475"/>
    </source>
</evidence>
<keyword evidence="11" id="KW-1185">Reference proteome</keyword>
<evidence type="ECO:0000313" key="10">
    <source>
        <dbReference type="EMBL" id="MFC4131942.1"/>
    </source>
</evidence>
<feature type="compositionally biased region" description="Acidic residues" evidence="8">
    <location>
        <begin position="352"/>
        <end position="370"/>
    </location>
</feature>
<name>A0ABV8LLU5_9ACTN</name>
<keyword evidence="4" id="KW-1003">Cell membrane</keyword>
<keyword evidence="7 9" id="KW-0472">Membrane</keyword>
<evidence type="ECO:0000313" key="11">
    <source>
        <dbReference type="Proteomes" id="UP001595816"/>
    </source>
</evidence>
<feature type="region of interest" description="Disordered" evidence="8">
    <location>
        <begin position="352"/>
        <end position="376"/>
    </location>
</feature>
<sequence>MAEPERSERSLADRVPPSLVFRWAVAATAGAFAVAAVVLGLYTVRKILVLVLIALFVAVSLDPAVRWMVRKGLRRSWAVSIVVLVLIALFGLFVWSIVPPVVDQSGTLLKNLPNYVQTWSDKSKAIKEVTDRYNLTDRLTSLAGELPGKVANGALGFVQALFGTVAAGLTVLVLSIYFMADMPRLQRGIVRLFPVAHRKHGAHIVTVVVDKVGGYMIGNIVISLIAGVAAFICLQAVGVPYAVPLAVTVAITDLIPMIGATLGAVIGVGVSLLTVGIWPRSIIVLIFFIAYQQFENYVIQPRVMRNAVDLSAVAVLVVALIGGAVLGLVGALMAIPIAAAVKVVLTPMVPADDAEDTGGDEADDPGDADGEQPAAA</sequence>
<keyword evidence="6 9" id="KW-1133">Transmembrane helix</keyword>
<feature type="transmembrane region" description="Helical" evidence="9">
    <location>
        <begin position="20"/>
        <end position="41"/>
    </location>
</feature>
<dbReference type="Pfam" id="PF01594">
    <property type="entry name" value="AI-2E_transport"/>
    <property type="match status" value="1"/>
</dbReference>
<feature type="transmembrane region" description="Helical" evidence="9">
    <location>
        <begin position="47"/>
        <end position="65"/>
    </location>
</feature>
<dbReference type="EMBL" id="JBHSAY010000008">
    <property type="protein sequence ID" value="MFC4131942.1"/>
    <property type="molecule type" value="Genomic_DNA"/>
</dbReference>
<gene>
    <name evidence="10" type="ORF">ACFOZ4_15135</name>
</gene>
<feature type="transmembrane region" description="Helical" evidence="9">
    <location>
        <begin position="77"/>
        <end position="98"/>
    </location>
</feature>
<dbReference type="PANTHER" id="PTHR21716">
    <property type="entry name" value="TRANSMEMBRANE PROTEIN"/>
    <property type="match status" value="1"/>
</dbReference>
<dbReference type="PANTHER" id="PTHR21716:SF53">
    <property type="entry name" value="PERMEASE PERM-RELATED"/>
    <property type="match status" value="1"/>
</dbReference>
<feature type="transmembrane region" description="Helical" evidence="9">
    <location>
        <begin position="157"/>
        <end position="180"/>
    </location>
</feature>
<comment type="similarity">
    <text evidence="2">Belongs to the autoinducer-2 exporter (AI-2E) (TC 2.A.86) family.</text>
</comment>